<comment type="subunit">
    <text evidence="1">Interacts transiently with the RNA polymerase catalytic core formed by RpoA, RpoB, RpoC and RpoZ (2 alpha, 1 beta, 1 beta' and 1 omega subunit) to form the RNA polymerase holoenzyme that can initiate transcription.</text>
</comment>
<dbReference type="SUPFAM" id="SSF88659">
    <property type="entry name" value="Sigma3 and sigma4 domains of RNA polymerase sigma factors"/>
    <property type="match status" value="1"/>
</dbReference>
<dbReference type="NCBIfam" id="NF007214">
    <property type="entry name" value="PRK09636.1"/>
    <property type="match status" value="1"/>
</dbReference>
<dbReference type="Gene3D" id="1.10.1740.10">
    <property type="match status" value="1"/>
</dbReference>
<feature type="domain" description="RNA polymerase sigma-70 region 2" evidence="2">
    <location>
        <begin position="12"/>
        <end position="75"/>
    </location>
</feature>
<organism evidence="4 5">
    <name type="scientific">Paludisphaera borealis</name>
    <dbReference type="NCBI Taxonomy" id="1387353"/>
    <lineage>
        <taxon>Bacteria</taxon>
        <taxon>Pseudomonadati</taxon>
        <taxon>Planctomycetota</taxon>
        <taxon>Planctomycetia</taxon>
        <taxon>Isosphaerales</taxon>
        <taxon>Isosphaeraceae</taxon>
        <taxon>Paludisphaera</taxon>
    </lineage>
</organism>
<name>A0A1U7CUA7_9BACT</name>
<dbReference type="GO" id="GO:0003677">
    <property type="term" value="F:DNA binding"/>
    <property type="evidence" value="ECO:0007669"/>
    <property type="project" value="InterPro"/>
</dbReference>
<dbReference type="EMBL" id="CP019082">
    <property type="protein sequence ID" value="APW62512.1"/>
    <property type="molecule type" value="Genomic_DNA"/>
</dbReference>
<accession>A0A1U7CUA7</accession>
<dbReference type="InterPro" id="IPR014284">
    <property type="entry name" value="RNA_pol_sigma-70_dom"/>
</dbReference>
<feature type="domain" description="RNA polymerase sigma factor 70 region 4 type 2" evidence="3">
    <location>
        <begin position="107"/>
        <end position="158"/>
    </location>
</feature>
<protein>
    <submittedName>
        <fullName evidence="4">ECF RNA polymerase sigma factor SigJ</fullName>
    </submittedName>
</protein>
<dbReference type="CDD" id="cd06171">
    <property type="entry name" value="Sigma70_r4"/>
    <property type="match status" value="1"/>
</dbReference>
<dbReference type="Gene3D" id="3.10.450.50">
    <property type="match status" value="1"/>
</dbReference>
<evidence type="ECO:0000259" key="2">
    <source>
        <dbReference type="Pfam" id="PF04542"/>
    </source>
</evidence>
<dbReference type="AlphaFoldDB" id="A0A1U7CUA7"/>
<dbReference type="Pfam" id="PF08281">
    <property type="entry name" value="Sigma70_r4_2"/>
    <property type="match status" value="1"/>
</dbReference>
<dbReference type="PANTHER" id="PTHR30173:SF36">
    <property type="entry name" value="ECF RNA POLYMERASE SIGMA FACTOR SIGJ"/>
    <property type="match status" value="1"/>
</dbReference>
<dbReference type="InterPro" id="IPR007627">
    <property type="entry name" value="RNA_pol_sigma70_r2"/>
</dbReference>
<sequence length="304" mass="33712">MNADLETSETEVERMRPRLLALAYRMLGSAADAEDAVQDAYLRYQQVSDVAAPDAWLVKATTRLCIDRLRQAKRRETYFGPWLPEPVAETWAGAGDDSLELAESLSMAFLVLLETLSPSERAAYLLREVFGYEFEEIAALLDKTPVNVRQIVARARKHVDNKDRRFHSTAEQAEDLAARFFDACRSGDVHAIESLLTPDAVLYSDGGGKVHAAPRPLTDPRQIAKLLAVTFRKFYLHCDESATIVNGRPGVFYSASGKAVSLVTFAENRGSVGTLYVVLNPDKLERWSFSGPEPINDTASEPQS</sequence>
<evidence type="ECO:0000313" key="4">
    <source>
        <dbReference type="EMBL" id="APW62512.1"/>
    </source>
</evidence>
<gene>
    <name evidence="4" type="primary">sigJ</name>
    <name evidence="4" type="ORF">BSF38_04058</name>
</gene>
<dbReference type="STRING" id="1387353.BSF38_04058"/>
<evidence type="ECO:0000313" key="5">
    <source>
        <dbReference type="Proteomes" id="UP000186309"/>
    </source>
</evidence>
<evidence type="ECO:0000259" key="3">
    <source>
        <dbReference type="Pfam" id="PF08281"/>
    </source>
</evidence>
<dbReference type="Gene3D" id="1.10.10.10">
    <property type="entry name" value="Winged helix-like DNA-binding domain superfamily/Winged helix DNA-binding domain"/>
    <property type="match status" value="1"/>
</dbReference>
<dbReference type="SUPFAM" id="SSF54427">
    <property type="entry name" value="NTF2-like"/>
    <property type="match status" value="1"/>
</dbReference>
<dbReference type="SUPFAM" id="SSF88946">
    <property type="entry name" value="Sigma2 domain of RNA polymerase sigma factors"/>
    <property type="match status" value="1"/>
</dbReference>
<dbReference type="RefSeq" id="WP_076348659.1">
    <property type="nucleotide sequence ID" value="NZ_CP019082.1"/>
</dbReference>
<dbReference type="Proteomes" id="UP000186309">
    <property type="component" value="Chromosome"/>
</dbReference>
<dbReference type="GO" id="GO:0016987">
    <property type="term" value="F:sigma factor activity"/>
    <property type="evidence" value="ECO:0007669"/>
    <property type="project" value="InterPro"/>
</dbReference>
<reference evidence="5" key="1">
    <citation type="submission" date="2016-12" db="EMBL/GenBank/DDBJ databases">
        <title>Comparative genomics of four Isosphaeraceae planctomycetes: a common pool of plasmids and glycoside hydrolase genes.</title>
        <authorList>
            <person name="Ivanova A."/>
        </authorList>
    </citation>
    <scope>NUCLEOTIDE SEQUENCE [LARGE SCALE GENOMIC DNA]</scope>
    <source>
        <strain evidence="5">PX4</strain>
    </source>
</reference>
<evidence type="ECO:0000256" key="1">
    <source>
        <dbReference type="ARBA" id="ARBA00011344"/>
    </source>
</evidence>
<dbReference type="KEGG" id="pbor:BSF38_04058"/>
<dbReference type="InterPro" id="IPR013324">
    <property type="entry name" value="RNA_pol_sigma_r3/r4-like"/>
</dbReference>
<dbReference type="GO" id="GO:0006352">
    <property type="term" value="P:DNA-templated transcription initiation"/>
    <property type="evidence" value="ECO:0007669"/>
    <property type="project" value="InterPro"/>
</dbReference>
<dbReference type="Pfam" id="PF04542">
    <property type="entry name" value="Sigma70_r2"/>
    <property type="match status" value="1"/>
</dbReference>
<dbReference type="PANTHER" id="PTHR30173">
    <property type="entry name" value="SIGMA 19 FACTOR"/>
    <property type="match status" value="1"/>
</dbReference>
<dbReference type="InterPro" id="IPR052704">
    <property type="entry name" value="ECF_Sigma-70_Domain"/>
</dbReference>
<dbReference type="InterPro" id="IPR013325">
    <property type="entry name" value="RNA_pol_sigma_r2"/>
</dbReference>
<dbReference type="OrthoDB" id="3211555at2"/>
<keyword evidence="5" id="KW-1185">Reference proteome</keyword>
<dbReference type="NCBIfam" id="TIGR02937">
    <property type="entry name" value="sigma70-ECF"/>
    <property type="match status" value="1"/>
</dbReference>
<dbReference type="InterPro" id="IPR013249">
    <property type="entry name" value="RNA_pol_sigma70_r4_t2"/>
</dbReference>
<proteinExistence type="predicted"/>
<dbReference type="InterPro" id="IPR036388">
    <property type="entry name" value="WH-like_DNA-bd_sf"/>
</dbReference>
<dbReference type="InterPro" id="IPR032710">
    <property type="entry name" value="NTF2-like_dom_sf"/>
</dbReference>